<gene>
    <name evidence="2" type="ORF">AVEN_249545_1</name>
</gene>
<evidence type="ECO:0000313" key="2">
    <source>
        <dbReference type="EMBL" id="GBN02900.1"/>
    </source>
</evidence>
<accession>A0A4Y2KLV1</accession>
<evidence type="ECO:0000256" key="1">
    <source>
        <dbReference type="SAM" id="MobiDB-lite"/>
    </source>
</evidence>
<dbReference type="EMBL" id="BGPR01004747">
    <property type="protein sequence ID" value="GBN02900.1"/>
    <property type="molecule type" value="Genomic_DNA"/>
</dbReference>
<feature type="region of interest" description="Disordered" evidence="1">
    <location>
        <begin position="1"/>
        <end position="34"/>
    </location>
</feature>
<keyword evidence="3" id="KW-1185">Reference proteome</keyword>
<name>A0A4Y2KLV1_ARAVE</name>
<dbReference type="Proteomes" id="UP000499080">
    <property type="component" value="Unassembled WGS sequence"/>
</dbReference>
<proteinExistence type="predicted"/>
<organism evidence="2 3">
    <name type="scientific">Araneus ventricosus</name>
    <name type="common">Orbweaver spider</name>
    <name type="synonym">Epeira ventricosa</name>
    <dbReference type="NCBI Taxonomy" id="182803"/>
    <lineage>
        <taxon>Eukaryota</taxon>
        <taxon>Metazoa</taxon>
        <taxon>Ecdysozoa</taxon>
        <taxon>Arthropoda</taxon>
        <taxon>Chelicerata</taxon>
        <taxon>Arachnida</taxon>
        <taxon>Araneae</taxon>
        <taxon>Araneomorphae</taxon>
        <taxon>Entelegynae</taxon>
        <taxon>Araneoidea</taxon>
        <taxon>Araneidae</taxon>
        <taxon>Araneus</taxon>
    </lineage>
</organism>
<reference evidence="2 3" key="1">
    <citation type="journal article" date="2019" name="Sci. Rep.">
        <title>Orb-weaving spider Araneus ventricosus genome elucidates the spidroin gene catalogue.</title>
        <authorList>
            <person name="Kono N."/>
            <person name="Nakamura H."/>
            <person name="Ohtoshi R."/>
            <person name="Moran D.A.P."/>
            <person name="Shinohara A."/>
            <person name="Yoshida Y."/>
            <person name="Fujiwara M."/>
            <person name="Mori M."/>
            <person name="Tomita M."/>
            <person name="Arakawa K."/>
        </authorList>
    </citation>
    <scope>NUCLEOTIDE SEQUENCE [LARGE SCALE GENOMIC DNA]</scope>
</reference>
<evidence type="ECO:0000313" key="3">
    <source>
        <dbReference type="Proteomes" id="UP000499080"/>
    </source>
</evidence>
<comment type="caution">
    <text evidence="2">The sequence shown here is derived from an EMBL/GenBank/DDBJ whole genome shotgun (WGS) entry which is preliminary data.</text>
</comment>
<sequence>MVVHSLSTRKSTLKTAPVQSERNPTHTPSFPKNSLCPSLPPVARIHQTPLGSIPSTVMPIGFKSVAKLHDSCQLSDLELKRFTSRKICTLFSRHRADSSSGIQITLHHSCNK</sequence>
<protein>
    <submittedName>
        <fullName evidence="2">Uncharacterized protein</fullName>
    </submittedName>
</protein>
<dbReference type="AlphaFoldDB" id="A0A4Y2KLV1"/>